<keyword evidence="5" id="KW-1185">Reference proteome</keyword>
<dbReference type="AlphaFoldDB" id="A5DJG6"/>
<dbReference type="Proteomes" id="UP000001997">
    <property type="component" value="Unassembled WGS sequence"/>
</dbReference>
<sequence>MSMKSDTKTPTDLQSQLLTQDLLSRSSSQPIFLSSVEVVGGDTFSREFFGRILRPLVDESDYTLGRLLENVDSSRDKLVKSNVFKSVAVSLQSDYLASVPKDIVNYNNEKPIYAKVLFDVIPNNINAADFFLNYNTDEDLSVTLNYLNNNLNENGELVNVGANYNPYPPNSHLITNASLTSSLADPSFKFAVDLFNTHQNNQSWQHASENTGGGLIGLRYTSPSDAFTSLVGASIAKRNIRDVNDDASQDVKNCQGDFLKTSIVSQLQYSKISFLNNYTKNFPVSGFDVAASAELASNQEQSIPDQKTFAKISVASRFIASYFNNALTTQVSADFGGIFTQTAGVHVSDRFYLGGRQSFRGFSKNAVDPNGGNQFYKLGITLYSRLPKFLHSTKAPLQEDGLPIEDHSNHDEANPLRLYASSALASVSNNILQEDNAVASAGLGLKYVNHWASLDLGYWFAGRLGNGGRSGVHDGFSLAVSLGSSNRK</sequence>
<evidence type="ECO:0000256" key="2">
    <source>
        <dbReference type="ARBA" id="ARBA00023136"/>
    </source>
</evidence>
<organism evidence="4 5">
    <name type="scientific">Meyerozyma guilliermondii (strain ATCC 6260 / CBS 566 / DSM 6381 / JCM 1539 / NBRC 10279 / NRRL Y-324)</name>
    <name type="common">Yeast</name>
    <name type="synonym">Candida guilliermondii</name>
    <dbReference type="NCBI Taxonomy" id="294746"/>
    <lineage>
        <taxon>Eukaryota</taxon>
        <taxon>Fungi</taxon>
        <taxon>Dikarya</taxon>
        <taxon>Ascomycota</taxon>
        <taxon>Saccharomycotina</taxon>
        <taxon>Pichiomycetes</taxon>
        <taxon>Debaryomycetaceae</taxon>
        <taxon>Meyerozyma</taxon>
    </lineage>
</organism>
<dbReference type="EMBL" id="CH408158">
    <property type="protein sequence ID" value="EDK39319.2"/>
    <property type="molecule type" value="Genomic_DNA"/>
</dbReference>
<dbReference type="OrthoDB" id="1724197at2759"/>
<dbReference type="eggNOG" id="ENOG502SUS5">
    <property type="taxonomic scope" value="Eukaryota"/>
</dbReference>
<evidence type="ECO:0000313" key="4">
    <source>
        <dbReference type="EMBL" id="EDK39319.2"/>
    </source>
</evidence>
<dbReference type="InterPro" id="IPR000184">
    <property type="entry name" value="Bac_surfAg_D15"/>
</dbReference>
<protein>
    <recommendedName>
        <fullName evidence="3">Bacterial surface antigen (D15) domain-containing protein</fullName>
    </recommendedName>
</protein>
<dbReference type="VEuPathDB" id="FungiDB:PGUG_03417"/>
<dbReference type="OMA" id="RYFNEWV"/>
<reference evidence="4 5" key="1">
    <citation type="journal article" date="2009" name="Nature">
        <title>Evolution of pathogenicity and sexual reproduction in eight Candida genomes.</title>
        <authorList>
            <person name="Butler G."/>
            <person name="Rasmussen M.D."/>
            <person name="Lin M.F."/>
            <person name="Santos M.A."/>
            <person name="Sakthikumar S."/>
            <person name="Munro C.A."/>
            <person name="Rheinbay E."/>
            <person name="Grabherr M."/>
            <person name="Forche A."/>
            <person name="Reedy J.L."/>
            <person name="Agrafioti I."/>
            <person name="Arnaud M.B."/>
            <person name="Bates S."/>
            <person name="Brown A.J."/>
            <person name="Brunke S."/>
            <person name="Costanzo M.C."/>
            <person name="Fitzpatrick D.A."/>
            <person name="de Groot P.W."/>
            <person name="Harris D."/>
            <person name="Hoyer L.L."/>
            <person name="Hube B."/>
            <person name="Klis F.M."/>
            <person name="Kodira C."/>
            <person name="Lennard N."/>
            <person name="Logue M.E."/>
            <person name="Martin R."/>
            <person name="Neiman A.M."/>
            <person name="Nikolaou E."/>
            <person name="Quail M.A."/>
            <person name="Quinn J."/>
            <person name="Santos M.C."/>
            <person name="Schmitzberger F.F."/>
            <person name="Sherlock G."/>
            <person name="Shah P."/>
            <person name="Silverstein K.A."/>
            <person name="Skrzypek M.S."/>
            <person name="Soll D."/>
            <person name="Staggs R."/>
            <person name="Stansfield I."/>
            <person name="Stumpf M.P."/>
            <person name="Sudbery P.E."/>
            <person name="Srikantha T."/>
            <person name="Zeng Q."/>
            <person name="Berman J."/>
            <person name="Berriman M."/>
            <person name="Heitman J."/>
            <person name="Gow N.A."/>
            <person name="Lorenz M.C."/>
            <person name="Birren B.W."/>
            <person name="Kellis M."/>
            <person name="Cuomo C.A."/>
        </authorList>
    </citation>
    <scope>NUCLEOTIDE SEQUENCE [LARGE SCALE GENOMIC DNA]</scope>
    <source>
        <strain evidence="5">ATCC 6260 / CBS 566 / DSM 6381 / JCM 1539 / NBRC 10279 / NRRL Y-324</strain>
    </source>
</reference>
<name>A5DJG6_PICGU</name>
<evidence type="ECO:0000256" key="1">
    <source>
        <dbReference type="ARBA" id="ARBA00004370"/>
    </source>
</evidence>
<evidence type="ECO:0000259" key="3">
    <source>
        <dbReference type="Pfam" id="PF01103"/>
    </source>
</evidence>
<dbReference type="GO" id="GO:0019867">
    <property type="term" value="C:outer membrane"/>
    <property type="evidence" value="ECO:0007669"/>
    <property type="project" value="InterPro"/>
</dbReference>
<accession>A5DJG6</accession>
<dbReference type="STRING" id="294746.A5DJG6"/>
<dbReference type="HOGENOM" id="CLU_556813_0_0_1"/>
<dbReference type="KEGG" id="pgu:PGUG_03417"/>
<feature type="domain" description="Bacterial surface antigen (D15)" evidence="3">
    <location>
        <begin position="150"/>
        <end position="389"/>
    </location>
</feature>
<dbReference type="RefSeq" id="XP_001484036.2">
    <property type="nucleotide sequence ID" value="XM_001483986.1"/>
</dbReference>
<gene>
    <name evidence="4" type="ORF">PGUG_03417</name>
</gene>
<dbReference type="Pfam" id="PF01103">
    <property type="entry name" value="Omp85"/>
    <property type="match status" value="1"/>
</dbReference>
<dbReference type="GeneID" id="5126052"/>
<proteinExistence type="predicted"/>
<comment type="subcellular location">
    <subcellularLocation>
        <location evidence="1">Membrane</location>
    </subcellularLocation>
</comment>
<keyword evidence="2" id="KW-0472">Membrane</keyword>
<dbReference type="InParanoid" id="A5DJG6"/>
<dbReference type="Gene3D" id="2.40.160.50">
    <property type="entry name" value="membrane protein fhac: a member of the omp85/tpsb transporter family"/>
    <property type="match status" value="1"/>
</dbReference>
<evidence type="ECO:0000313" key="5">
    <source>
        <dbReference type="Proteomes" id="UP000001997"/>
    </source>
</evidence>